<evidence type="ECO:0000256" key="6">
    <source>
        <dbReference type="ARBA" id="ARBA00022692"/>
    </source>
</evidence>
<dbReference type="InterPro" id="IPR003715">
    <property type="entry name" value="Poly_export_N"/>
</dbReference>
<dbReference type="InterPro" id="IPR049712">
    <property type="entry name" value="Poly_export"/>
</dbReference>
<dbReference type="Pfam" id="PF02563">
    <property type="entry name" value="Poly_export"/>
    <property type="match status" value="1"/>
</dbReference>
<keyword evidence="9" id="KW-0406">Ion transport</keyword>
<evidence type="ECO:0000259" key="18">
    <source>
        <dbReference type="Pfam" id="PF22461"/>
    </source>
</evidence>
<reference evidence="19 20" key="1">
    <citation type="submission" date="2019-02" db="EMBL/GenBank/DDBJ databases">
        <title>Bacterial novel species Emticicia sp. 17J42-9 isolated from soil.</title>
        <authorList>
            <person name="Jung H.-Y."/>
        </authorList>
    </citation>
    <scope>NUCLEOTIDE SEQUENCE [LARGE SCALE GENOMIC DNA]</scope>
    <source>
        <strain evidence="19 20">17J42-9</strain>
    </source>
</reference>
<evidence type="ECO:0000313" key="19">
    <source>
        <dbReference type="EMBL" id="RYU96162.1"/>
    </source>
</evidence>
<evidence type="ECO:0000256" key="12">
    <source>
        <dbReference type="ARBA" id="ARBA00023139"/>
    </source>
</evidence>
<dbReference type="AlphaFoldDB" id="A0A4Q5M1R7"/>
<evidence type="ECO:0000256" key="5">
    <source>
        <dbReference type="ARBA" id="ARBA00022597"/>
    </source>
</evidence>
<comment type="subcellular location">
    <subcellularLocation>
        <location evidence="1">Cell outer membrane</location>
        <topology evidence="1">Multi-pass membrane protein</topology>
    </subcellularLocation>
</comment>
<evidence type="ECO:0000256" key="13">
    <source>
        <dbReference type="ARBA" id="ARBA00023237"/>
    </source>
</evidence>
<evidence type="ECO:0000256" key="4">
    <source>
        <dbReference type="ARBA" id="ARBA00022452"/>
    </source>
</evidence>
<keyword evidence="7" id="KW-0732">Signal</keyword>
<feature type="domain" description="SLBB" evidence="18">
    <location>
        <begin position="271"/>
        <end position="348"/>
    </location>
</feature>
<evidence type="ECO:0000313" key="20">
    <source>
        <dbReference type="Proteomes" id="UP000293162"/>
    </source>
</evidence>
<keyword evidence="14" id="KW-0449">Lipoprotein</keyword>
<name>A0A4Q5M1R7_9BACT</name>
<keyword evidence="13" id="KW-0998">Cell outer membrane</keyword>
<evidence type="ECO:0000256" key="11">
    <source>
        <dbReference type="ARBA" id="ARBA00023136"/>
    </source>
</evidence>
<keyword evidence="20" id="KW-1185">Reference proteome</keyword>
<dbReference type="PANTHER" id="PTHR33619">
    <property type="entry name" value="POLYSACCHARIDE EXPORT PROTEIN GFCE-RELATED"/>
    <property type="match status" value="1"/>
</dbReference>
<dbReference type="InterPro" id="IPR019554">
    <property type="entry name" value="Soluble_ligand-bd"/>
</dbReference>
<evidence type="ECO:0000256" key="10">
    <source>
        <dbReference type="ARBA" id="ARBA00023114"/>
    </source>
</evidence>
<keyword evidence="3" id="KW-0813">Transport</keyword>
<sequence length="863" mass="96264">MKQQKFKKTSLTLQCFQLLFIKYLNSNLANNVIDMKFNKNNFLQSFLKITLFTLIISNSFGQNPGNAPTNTPTNAPVIPANPNTNPANTNTPAGRNGQQAPNQPLPNRNRTTNPNDPNAIRNLTLNPADQAAMTREDSLRAIREQEEEQDVAKVTLRRRIFGYNLFNTIKFDPTPAINIATPSNYILGPNDQLIIDIYGYSQATYKATISPDGYITLDRVGLVYLAGSTMEQAREKILNKLAKVYIGLLPFAGNPANTYLVVALGNIRSIKVTITGEVIAPGTYTLSSLSTILNALYVCGGPNELGTYRKINVIRNNRIVATLDLYEVLMRGYAKNNIILQDQDVVQVTPYIARVAVQGNTKRNGLFELIENEKLQDAIAYAGGFNQYAYKHRLKVYRNTSRERKIIDVMESEFPNFNVVSGDSIVTERLLERYENMVSVEGAIFRPGQYSLDSNPTLMELIKSAEGLRGEALTGRIAIVRTRDDMIIENISVNLDDIMKGKAPDTPLKREDIVTIPSIFDLTEPAYVRIQGAINNPEGAEGIELPFVRNLTIEDVLVKVGGLSESASLSRVEVVRRKRNVDPTSASAQISDTYEFNIRPDLSVEQAGNNFVLFPFDEIFIRKSPNYVKQAFVEVEGEVIFPDKYGIKSKDEKVSDIVKRAGGLTPYSYLEGATLIREIQLSDIEIEQRRKAITEIANSVKGNQTIEVEDVDATKKSSIGIDLRRILENPGSVEDMILQDGDIIRIPKRLETVRVQGEVLYPTTVKYFDRDNFMNYISKAGGFTKRSLKSKSYVLYANGSVDRTRRFLFVNIYPKVAPGSEIIIPQKTTTAVQQLAQVQNLFGTIAATMTTLIGIIGLLQLTK</sequence>
<organism evidence="19 20">
    <name type="scientific">Emticicia agri</name>
    <dbReference type="NCBI Taxonomy" id="2492393"/>
    <lineage>
        <taxon>Bacteria</taxon>
        <taxon>Pseudomonadati</taxon>
        <taxon>Bacteroidota</taxon>
        <taxon>Cytophagia</taxon>
        <taxon>Cytophagales</taxon>
        <taxon>Leadbetterellaceae</taxon>
        <taxon>Emticicia</taxon>
    </lineage>
</organism>
<feature type="compositionally biased region" description="Low complexity" evidence="15">
    <location>
        <begin position="101"/>
        <end position="118"/>
    </location>
</feature>
<dbReference type="Pfam" id="PF22461">
    <property type="entry name" value="SLBB_2"/>
    <property type="match status" value="1"/>
</dbReference>
<evidence type="ECO:0000256" key="14">
    <source>
        <dbReference type="ARBA" id="ARBA00023288"/>
    </source>
</evidence>
<comment type="similarity">
    <text evidence="2">Belongs to the BexD/CtrA/VexA family.</text>
</comment>
<evidence type="ECO:0000256" key="7">
    <source>
        <dbReference type="ARBA" id="ARBA00022729"/>
    </source>
</evidence>
<feature type="compositionally biased region" description="Low complexity" evidence="15">
    <location>
        <begin position="65"/>
        <end position="93"/>
    </location>
</feature>
<dbReference type="EMBL" id="SEWF01000009">
    <property type="protein sequence ID" value="RYU96162.1"/>
    <property type="molecule type" value="Genomic_DNA"/>
</dbReference>
<evidence type="ECO:0000256" key="15">
    <source>
        <dbReference type="SAM" id="MobiDB-lite"/>
    </source>
</evidence>
<evidence type="ECO:0000256" key="3">
    <source>
        <dbReference type="ARBA" id="ARBA00022448"/>
    </source>
</evidence>
<dbReference type="Gene3D" id="3.10.560.10">
    <property type="entry name" value="Outer membrane lipoprotein wza domain like"/>
    <property type="match status" value="6"/>
</dbReference>
<keyword evidence="4" id="KW-1134">Transmembrane beta strand</keyword>
<evidence type="ECO:0000256" key="2">
    <source>
        <dbReference type="ARBA" id="ARBA00009450"/>
    </source>
</evidence>
<dbReference type="Pfam" id="PF10531">
    <property type="entry name" value="SLBB"/>
    <property type="match status" value="1"/>
</dbReference>
<keyword evidence="6" id="KW-0812">Transmembrane</keyword>
<evidence type="ECO:0000259" key="17">
    <source>
        <dbReference type="Pfam" id="PF10531"/>
    </source>
</evidence>
<dbReference type="Proteomes" id="UP000293162">
    <property type="component" value="Unassembled WGS sequence"/>
</dbReference>
<dbReference type="GO" id="GO:0015159">
    <property type="term" value="F:polysaccharide transmembrane transporter activity"/>
    <property type="evidence" value="ECO:0007669"/>
    <property type="project" value="InterPro"/>
</dbReference>
<dbReference type="Gene3D" id="3.30.1950.10">
    <property type="entry name" value="wza like domain"/>
    <property type="match status" value="1"/>
</dbReference>
<feature type="domain" description="Soluble ligand binding" evidence="17">
    <location>
        <begin position="355"/>
        <end position="399"/>
    </location>
</feature>
<evidence type="ECO:0000259" key="16">
    <source>
        <dbReference type="Pfam" id="PF02563"/>
    </source>
</evidence>
<keyword evidence="5" id="KW-0762">Sugar transport</keyword>
<keyword evidence="11" id="KW-0472">Membrane</keyword>
<dbReference type="OrthoDB" id="9808948at2"/>
<keyword evidence="12" id="KW-0564">Palmitate</keyword>
<gene>
    <name evidence="19" type="ORF">EWM59_08105</name>
</gene>
<evidence type="ECO:0000256" key="9">
    <source>
        <dbReference type="ARBA" id="ARBA00023065"/>
    </source>
</evidence>
<keyword evidence="10" id="KW-0626">Porin</keyword>
<keyword evidence="8" id="KW-0625">Polysaccharide transport</keyword>
<evidence type="ECO:0000256" key="8">
    <source>
        <dbReference type="ARBA" id="ARBA00023047"/>
    </source>
</evidence>
<feature type="region of interest" description="Disordered" evidence="15">
    <location>
        <begin position="65"/>
        <end position="122"/>
    </location>
</feature>
<proteinExistence type="inferred from homology"/>
<accession>A0A4Q5M1R7</accession>
<dbReference type="PANTHER" id="PTHR33619:SF3">
    <property type="entry name" value="POLYSACCHARIDE EXPORT PROTEIN GFCE-RELATED"/>
    <property type="match status" value="1"/>
</dbReference>
<dbReference type="InterPro" id="IPR054765">
    <property type="entry name" value="SLBB_dom"/>
</dbReference>
<evidence type="ECO:0000256" key="1">
    <source>
        <dbReference type="ARBA" id="ARBA00004571"/>
    </source>
</evidence>
<protein>
    <submittedName>
        <fullName evidence="19">Ligand-binding protein</fullName>
    </submittedName>
</protein>
<comment type="caution">
    <text evidence="19">The sequence shown here is derived from an EMBL/GenBank/DDBJ whole genome shotgun (WGS) entry which is preliminary data.</text>
</comment>
<feature type="domain" description="Polysaccharide export protein N-terminal" evidence="16">
    <location>
        <begin position="181"/>
        <end position="245"/>
    </location>
</feature>